<sequence>MNDSTATNASQMWYGLSNETCSLTYDPRMQTFRQLHLSTRFIVLNHRSLIPEASSNPCACFVLQGPHLGPSVETAELNS</sequence>
<reference evidence="1 2" key="1">
    <citation type="submission" date="2013-11" db="EMBL/GenBank/DDBJ databases">
        <title>Genome sequencing of Stegodyphus mimosarum.</title>
        <authorList>
            <person name="Bechsgaard J."/>
        </authorList>
    </citation>
    <scope>NUCLEOTIDE SEQUENCE [LARGE SCALE GENOMIC DNA]</scope>
</reference>
<organism evidence="1 2">
    <name type="scientific">Stegodyphus mimosarum</name>
    <name type="common">African social velvet spider</name>
    <dbReference type="NCBI Taxonomy" id="407821"/>
    <lineage>
        <taxon>Eukaryota</taxon>
        <taxon>Metazoa</taxon>
        <taxon>Ecdysozoa</taxon>
        <taxon>Arthropoda</taxon>
        <taxon>Chelicerata</taxon>
        <taxon>Arachnida</taxon>
        <taxon>Araneae</taxon>
        <taxon>Araneomorphae</taxon>
        <taxon>Entelegynae</taxon>
        <taxon>Eresoidea</taxon>
        <taxon>Eresidae</taxon>
        <taxon>Stegodyphus</taxon>
    </lineage>
</organism>
<feature type="non-terminal residue" evidence="1">
    <location>
        <position position="79"/>
    </location>
</feature>
<keyword evidence="2" id="KW-1185">Reference proteome</keyword>
<dbReference type="EMBL" id="KK116381">
    <property type="protein sequence ID" value="KFM67622.1"/>
    <property type="molecule type" value="Genomic_DNA"/>
</dbReference>
<name>A0A087TR83_STEMI</name>
<dbReference type="Proteomes" id="UP000054359">
    <property type="component" value="Unassembled WGS sequence"/>
</dbReference>
<evidence type="ECO:0000313" key="1">
    <source>
        <dbReference type="EMBL" id="KFM67622.1"/>
    </source>
</evidence>
<evidence type="ECO:0000313" key="2">
    <source>
        <dbReference type="Proteomes" id="UP000054359"/>
    </source>
</evidence>
<proteinExistence type="predicted"/>
<protein>
    <submittedName>
        <fullName evidence="1">Uncharacterized protein</fullName>
    </submittedName>
</protein>
<dbReference type="AlphaFoldDB" id="A0A087TR83"/>
<gene>
    <name evidence="1" type="ORF">X975_18481</name>
</gene>
<accession>A0A087TR83</accession>